<dbReference type="InterPro" id="IPR004360">
    <property type="entry name" value="Glyas_Fos-R_dOase_dom"/>
</dbReference>
<dbReference type="InterPro" id="IPR037523">
    <property type="entry name" value="VOC_core"/>
</dbReference>
<dbReference type="AlphaFoldDB" id="A0A518GUI3"/>
<feature type="domain" description="VOC" evidence="1">
    <location>
        <begin position="4"/>
        <end position="112"/>
    </location>
</feature>
<dbReference type="KEGG" id="tpla:ElP_00700"/>
<protein>
    <submittedName>
        <fullName evidence="2">Glyoxalase-like domain protein</fullName>
    </submittedName>
</protein>
<evidence type="ECO:0000313" key="3">
    <source>
        <dbReference type="Proteomes" id="UP000317835"/>
    </source>
</evidence>
<proteinExistence type="predicted"/>
<dbReference type="SUPFAM" id="SSF54593">
    <property type="entry name" value="Glyoxalase/Bleomycin resistance protein/Dihydroxybiphenyl dioxygenase"/>
    <property type="match status" value="1"/>
</dbReference>
<dbReference type="Gene3D" id="3.10.180.10">
    <property type="entry name" value="2,3-Dihydroxybiphenyl 1,2-Dioxygenase, domain 1"/>
    <property type="match status" value="1"/>
</dbReference>
<evidence type="ECO:0000313" key="2">
    <source>
        <dbReference type="EMBL" id="QDV32247.1"/>
    </source>
</evidence>
<dbReference type="Pfam" id="PF00903">
    <property type="entry name" value="Glyoxalase"/>
    <property type="match status" value="1"/>
</dbReference>
<sequence length="121" mass="12772">MIRGLRTVVYPAPDLAAGKDWYRRVLEIEPYFDEPFYVGFNVGGFELGLVPDGTPGALGAVAYWGVPDAPAALARLEGLGATVREPVTDVGGGIKVASVLDPFGNAFGVIENPHFDPGAVR</sequence>
<gene>
    <name evidence="2" type="ORF">ElP_00700</name>
</gene>
<name>A0A518GUI3_9BACT</name>
<dbReference type="EMBL" id="CP036426">
    <property type="protein sequence ID" value="QDV32247.1"/>
    <property type="molecule type" value="Genomic_DNA"/>
</dbReference>
<keyword evidence="3" id="KW-1185">Reference proteome</keyword>
<dbReference type="InterPro" id="IPR029068">
    <property type="entry name" value="Glyas_Bleomycin-R_OHBP_Dase"/>
</dbReference>
<evidence type="ECO:0000259" key="1">
    <source>
        <dbReference type="PROSITE" id="PS51819"/>
    </source>
</evidence>
<dbReference type="RefSeq" id="WP_145266197.1">
    <property type="nucleotide sequence ID" value="NZ_CP036426.1"/>
</dbReference>
<accession>A0A518GUI3</accession>
<dbReference type="PROSITE" id="PS51819">
    <property type="entry name" value="VOC"/>
    <property type="match status" value="1"/>
</dbReference>
<reference evidence="2 3" key="1">
    <citation type="submission" date="2019-02" db="EMBL/GenBank/DDBJ databases">
        <title>Deep-cultivation of Planctomycetes and their phenomic and genomic characterization uncovers novel biology.</title>
        <authorList>
            <person name="Wiegand S."/>
            <person name="Jogler M."/>
            <person name="Boedeker C."/>
            <person name="Pinto D."/>
            <person name="Vollmers J."/>
            <person name="Rivas-Marin E."/>
            <person name="Kohn T."/>
            <person name="Peeters S.H."/>
            <person name="Heuer A."/>
            <person name="Rast P."/>
            <person name="Oberbeckmann S."/>
            <person name="Bunk B."/>
            <person name="Jeske O."/>
            <person name="Meyerdierks A."/>
            <person name="Storesund J.E."/>
            <person name="Kallscheuer N."/>
            <person name="Luecker S."/>
            <person name="Lage O.M."/>
            <person name="Pohl T."/>
            <person name="Merkel B.J."/>
            <person name="Hornburger P."/>
            <person name="Mueller R.-W."/>
            <person name="Bruemmer F."/>
            <person name="Labrenz M."/>
            <person name="Spormann A.M."/>
            <person name="Op den Camp H."/>
            <person name="Overmann J."/>
            <person name="Amann R."/>
            <person name="Jetten M.S.M."/>
            <person name="Mascher T."/>
            <person name="Medema M.H."/>
            <person name="Devos D.P."/>
            <person name="Kaster A.-K."/>
            <person name="Ovreas L."/>
            <person name="Rohde M."/>
            <person name="Galperin M.Y."/>
            <person name="Jogler C."/>
        </authorList>
    </citation>
    <scope>NUCLEOTIDE SEQUENCE [LARGE SCALE GENOMIC DNA]</scope>
    <source>
        <strain evidence="2 3">ElP</strain>
    </source>
</reference>
<organism evidence="2 3">
    <name type="scientific">Tautonia plasticadhaerens</name>
    <dbReference type="NCBI Taxonomy" id="2527974"/>
    <lineage>
        <taxon>Bacteria</taxon>
        <taxon>Pseudomonadati</taxon>
        <taxon>Planctomycetota</taxon>
        <taxon>Planctomycetia</taxon>
        <taxon>Isosphaerales</taxon>
        <taxon>Isosphaeraceae</taxon>
        <taxon>Tautonia</taxon>
    </lineage>
</organism>
<dbReference type="OrthoDB" id="9795306at2"/>
<dbReference type="Proteomes" id="UP000317835">
    <property type="component" value="Chromosome"/>
</dbReference>